<dbReference type="Proteomes" id="UP000665561">
    <property type="component" value="Unassembled WGS sequence"/>
</dbReference>
<comment type="caution">
    <text evidence="1">The sequence shown here is derived from an EMBL/GenBank/DDBJ whole genome shotgun (WGS) entry which is preliminary data.</text>
</comment>
<dbReference type="InterPro" id="IPR014825">
    <property type="entry name" value="DNA_alkylation"/>
</dbReference>
<dbReference type="InterPro" id="IPR016024">
    <property type="entry name" value="ARM-type_fold"/>
</dbReference>
<protein>
    <recommendedName>
        <fullName evidence="3">DNA alkylation repair protein</fullName>
    </recommendedName>
</protein>
<organism evidence="1 2">
    <name type="scientific">Paenibacillus glycinis</name>
    <dbReference type="NCBI Taxonomy" id="2697035"/>
    <lineage>
        <taxon>Bacteria</taxon>
        <taxon>Bacillati</taxon>
        <taxon>Bacillota</taxon>
        <taxon>Bacilli</taxon>
        <taxon>Bacillales</taxon>
        <taxon>Paenibacillaceae</taxon>
        <taxon>Paenibacillus</taxon>
    </lineage>
</organism>
<dbReference type="Gene3D" id="1.25.40.290">
    <property type="entry name" value="ARM repeat domains"/>
    <property type="match status" value="1"/>
</dbReference>
<evidence type="ECO:0008006" key="3">
    <source>
        <dbReference type="Google" id="ProtNLM"/>
    </source>
</evidence>
<keyword evidence="2" id="KW-1185">Reference proteome</keyword>
<dbReference type="Pfam" id="PF08713">
    <property type="entry name" value="DNA_alkylation"/>
    <property type="match status" value="1"/>
</dbReference>
<dbReference type="SUPFAM" id="SSF48371">
    <property type="entry name" value="ARM repeat"/>
    <property type="match status" value="1"/>
</dbReference>
<proteinExistence type="predicted"/>
<evidence type="ECO:0000313" key="1">
    <source>
        <dbReference type="EMBL" id="NBD27505.1"/>
    </source>
</evidence>
<reference evidence="1 2" key="1">
    <citation type="submission" date="2020-01" db="EMBL/GenBank/DDBJ databases">
        <title>Paenibacillus soybeanensis sp. nov. isolated from the nodules of soybean (Glycine max(L.) Merr).</title>
        <authorList>
            <person name="Wang H."/>
        </authorList>
    </citation>
    <scope>NUCLEOTIDE SEQUENCE [LARGE SCALE GENOMIC DNA]</scope>
    <source>
        <strain evidence="1 2">T1</strain>
    </source>
</reference>
<accession>A0ABW9XY18</accession>
<dbReference type="PROSITE" id="PS50077">
    <property type="entry name" value="HEAT_REPEAT"/>
    <property type="match status" value="1"/>
</dbReference>
<sequence length="392" mass="43211">MPEPLKAMYNLPFLRQFAATVASAWPAFPEEDFVRLASGEGWETLELKGRMRRITTSLGETLPRSYPEALDVLLAICERCRGFPYLFFPDFVEVYGLPDWERSMDALERFTAQSSAEFAIRPFILREPERTMARMAEWARHENEHVRRLASEGCRPRLPWAQALPLFKRDPSPILPILEQLRADPSLYVRKSVANNLNDIAKDNPAVVKAIAAKWTGQHAYTDWIVRRGCRSLVGAADPEVLALFGYEGTAAADAVAAAELEALRAEAVIGGISELRYKLRLKDEGTEPLRIRLELGVGYVKSGGKTSEKRFLLGDKRISPGAGVQGAKTLDWKDLSTRKHYAGLHALRLLVNGAPVAGTTVLLHAAEARETACDDAAAPAAGRAFGGSDSP</sequence>
<dbReference type="EMBL" id="JAAAMV010000028">
    <property type="protein sequence ID" value="NBD27505.1"/>
    <property type="molecule type" value="Genomic_DNA"/>
</dbReference>
<dbReference type="RefSeq" id="WP_161746529.1">
    <property type="nucleotide sequence ID" value="NZ_JAAAMV010000028.1"/>
</dbReference>
<gene>
    <name evidence="1" type="ORF">GT019_26840</name>
</gene>
<name>A0ABW9XY18_9BACL</name>
<dbReference type="InterPro" id="IPR021133">
    <property type="entry name" value="HEAT_type_2"/>
</dbReference>
<evidence type="ECO:0000313" key="2">
    <source>
        <dbReference type="Proteomes" id="UP000665561"/>
    </source>
</evidence>